<evidence type="ECO:0000256" key="7">
    <source>
        <dbReference type="ARBA" id="ARBA00024033"/>
    </source>
</evidence>
<keyword evidence="2" id="KW-1003">Cell membrane</keyword>
<name>A0A4R4TJM0_9ACTN</name>
<feature type="transmembrane region" description="Helical" evidence="8">
    <location>
        <begin position="119"/>
        <end position="140"/>
    </location>
</feature>
<evidence type="ECO:0000256" key="4">
    <source>
        <dbReference type="ARBA" id="ARBA00022692"/>
    </source>
</evidence>
<protein>
    <submittedName>
        <fullName evidence="9">DUF2029 domain-containing protein</fullName>
    </submittedName>
</protein>
<keyword evidence="5 8" id="KW-1133">Transmembrane helix</keyword>
<dbReference type="AlphaFoldDB" id="A0A4R4TJM0"/>
<sequence>MTCGESAPVGGASRPGHPRVARVLPAVGEPLEPRGFGLRSAAPLLAGLTCALSFAACWLAQLALDLPLGDLDVYRAEGWAVRTGGDLYGLTVTAHELPATYPPFAALLFVPLTLLSVDAIRGLVCVLNFALVVALAHLSLRLVGGRLAPWHTGVSLTVASLAVWSEPVWATIRYGQINLLLVVLVLWDLTRRADHRWAGVATGVAAGIKLTPALFAVLLTAAGTVLAVARLRRGEPPGNPHLRWATRSWLAFAGTVGVGVLLLPRESWRFWTDVVLAGDRVGAAEAAANQSLRGVLARVLHTGDLSPWWLSAAAAVCCAGVAVSVAALLAADRLPLATAWAATSCAVTALLVSPVSWSHHWVWAVPVSVLLFAEARRRRDRVWRIAAWTATLLAFSYASWLLPHDESRPELHLSAAQQLVAAAYPLAGTCLLIAAGTLAVRAGRARHRAVPAR</sequence>
<comment type="subcellular location">
    <subcellularLocation>
        <location evidence="1">Cell membrane</location>
        <topology evidence="1">Multi-pass membrane protein</topology>
    </subcellularLocation>
</comment>
<keyword evidence="6 8" id="KW-0472">Membrane</keyword>
<feature type="transmembrane region" description="Helical" evidence="8">
    <location>
        <begin position="308"/>
        <end position="331"/>
    </location>
</feature>
<proteinExistence type="inferred from homology"/>
<keyword evidence="4 8" id="KW-0812">Transmembrane</keyword>
<dbReference type="InterPro" id="IPR018584">
    <property type="entry name" value="GT87"/>
</dbReference>
<keyword evidence="3" id="KW-0808">Transferase</keyword>
<dbReference type="OrthoDB" id="9774600at2"/>
<dbReference type="GO" id="GO:0016758">
    <property type="term" value="F:hexosyltransferase activity"/>
    <property type="evidence" value="ECO:0007669"/>
    <property type="project" value="InterPro"/>
</dbReference>
<feature type="transmembrane region" description="Helical" evidence="8">
    <location>
        <begin position="171"/>
        <end position="189"/>
    </location>
</feature>
<comment type="caution">
    <text evidence="9">The sequence shown here is derived from an EMBL/GenBank/DDBJ whole genome shotgun (WGS) entry which is preliminary data.</text>
</comment>
<evidence type="ECO:0000256" key="2">
    <source>
        <dbReference type="ARBA" id="ARBA00022475"/>
    </source>
</evidence>
<dbReference type="EMBL" id="SMKI01000115">
    <property type="protein sequence ID" value="TDC75223.1"/>
    <property type="molecule type" value="Genomic_DNA"/>
</dbReference>
<feature type="transmembrane region" description="Helical" evidence="8">
    <location>
        <begin position="210"/>
        <end position="232"/>
    </location>
</feature>
<feature type="transmembrane region" description="Helical" evidence="8">
    <location>
        <begin position="351"/>
        <end position="373"/>
    </location>
</feature>
<feature type="transmembrane region" description="Helical" evidence="8">
    <location>
        <begin position="385"/>
        <end position="402"/>
    </location>
</feature>
<feature type="transmembrane region" description="Helical" evidence="8">
    <location>
        <begin position="244"/>
        <end position="263"/>
    </location>
</feature>
<keyword evidence="10" id="KW-1185">Reference proteome</keyword>
<accession>A0A4R4TJM0</accession>
<evidence type="ECO:0000256" key="6">
    <source>
        <dbReference type="ARBA" id="ARBA00023136"/>
    </source>
</evidence>
<dbReference type="GO" id="GO:0005886">
    <property type="term" value="C:plasma membrane"/>
    <property type="evidence" value="ECO:0007669"/>
    <property type="project" value="UniProtKB-SubCell"/>
</dbReference>
<evidence type="ECO:0000256" key="5">
    <source>
        <dbReference type="ARBA" id="ARBA00022989"/>
    </source>
</evidence>
<organism evidence="9 10">
    <name type="scientific">Streptomyces hainanensis</name>
    <dbReference type="NCBI Taxonomy" id="402648"/>
    <lineage>
        <taxon>Bacteria</taxon>
        <taxon>Bacillati</taxon>
        <taxon>Actinomycetota</taxon>
        <taxon>Actinomycetes</taxon>
        <taxon>Kitasatosporales</taxon>
        <taxon>Streptomycetaceae</taxon>
        <taxon>Streptomyces</taxon>
    </lineage>
</organism>
<evidence type="ECO:0000256" key="8">
    <source>
        <dbReference type="SAM" id="Phobius"/>
    </source>
</evidence>
<comment type="similarity">
    <text evidence="7">Belongs to the glycosyltransferase 87 family.</text>
</comment>
<gene>
    <name evidence="9" type="ORF">E1283_13125</name>
</gene>
<feature type="transmembrane region" description="Helical" evidence="8">
    <location>
        <begin position="44"/>
        <end position="64"/>
    </location>
</feature>
<feature type="transmembrane region" description="Helical" evidence="8">
    <location>
        <begin position="422"/>
        <end position="440"/>
    </location>
</feature>
<evidence type="ECO:0000313" key="10">
    <source>
        <dbReference type="Proteomes" id="UP000295345"/>
    </source>
</evidence>
<evidence type="ECO:0000256" key="1">
    <source>
        <dbReference type="ARBA" id="ARBA00004651"/>
    </source>
</evidence>
<evidence type="ECO:0000313" key="9">
    <source>
        <dbReference type="EMBL" id="TDC75223.1"/>
    </source>
</evidence>
<evidence type="ECO:0000256" key="3">
    <source>
        <dbReference type="ARBA" id="ARBA00022679"/>
    </source>
</evidence>
<reference evidence="9 10" key="1">
    <citation type="submission" date="2019-03" db="EMBL/GenBank/DDBJ databases">
        <title>Draft genome sequences of novel Actinobacteria.</title>
        <authorList>
            <person name="Sahin N."/>
            <person name="Ay H."/>
            <person name="Saygin H."/>
        </authorList>
    </citation>
    <scope>NUCLEOTIDE SEQUENCE [LARGE SCALE GENOMIC DNA]</scope>
    <source>
        <strain evidence="9 10">DSM 41900</strain>
    </source>
</reference>
<dbReference type="Proteomes" id="UP000295345">
    <property type="component" value="Unassembled WGS sequence"/>
</dbReference>
<dbReference type="Pfam" id="PF09594">
    <property type="entry name" value="GT87"/>
    <property type="match status" value="1"/>
</dbReference>